<feature type="region of interest" description="Disordered" evidence="6">
    <location>
        <begin position="321"/>
        <end position="354"/>
    </location>
</feature>
<dbReference type="GO" id="GO:0008270">
    <property type="term" value="F:zinc ion binding"/>
    <property type="evidence" value="ECO:0007669"/>
    <property type="project" value="UniProtKB-KW"/>
</dbReference>
<dbReference type="PROSITE" id="PS52027">
    <property type="entry name" value="ZF_C2HC_C3H"/>
    <property type="match status" value="2"/>
</dbReference>
<dbReference type="RefSeq" id="XP_026678444.1">
    <property type="nucleotide sequence ID" value="XM_026822643.1"/>
</dbReference>
<dbReference type="PANTHER" id="PTHR13555:SF5">
    <property type="entry name" value="ZINC-FINGER OF A C2HC-TYPE"/>
    <property type="match status" value="1"/>
</dbReference>
<accession>A0A3Q0IQ70</accession>
<dbReference type="Gene3D" id="3.30.160.60">
    <property type="entry name" value="Classic Zinc Finger"/>
    <property type="match status" value="1"/>
</dbReference>
<feature type="compositionally biased region" description="Low complexity" evidence="6">
    <location>
        <begin position="602"/>
        <end position="635"/>
    </location>
</feature>
<evidence type="ECO:0000256" key="3">
    <source>
        <dbReference type="ARBA" id="ARBA00022771"/>
    </source>
</evidence>
<dbReference type="Proteomes" id="UP000079169">
    <property type="component" value="Unplaced"/>
</dbReference>
<protein>
    <submittedName>
        <fullName evidence="9">Uncharacterized protein LOC103507893</fullName>
    </submittedName>
</protein>
<dbReference type="PANTHER" id="PTHR13555">
    <property type="entry name" value="C2H2 ZINC FINGER CGI-62-RELATED"/>
    <property type="match status" value="1"/>
</dbReference>
<keyword evidence="8" id="KW-1185">Reference proteome</keyword>
<evidence type="ECO:0000313" key="9">
    <source>
        <dbReference type="RefSeq" id="XP_026678444.1"/>
    </source>
</evidence>
<feature type="compositionally biased region" description="Basic and acidic residues" evidence="6">
    <location>
        <begin position="473"/>
        <end position="493"/>
    </location>
</feature>
<feature type="compositionally biased region" description="Polar residues" evidence="6">
    <location>
        <begin position="334"/>
        <end position="354"/>
    </location>
</feature>
<reference evidence="9" key="1">
    <citation type="submission" date="2025-08" db="UniProtKB">
        <authorList>
            <consortium name="RefSeq"/>
        </authorList>
    </citation>
    <scope>IDENTIFICATION</scope>
</reference>
<proteinExistence type="predicted"/>
<keyword evidence="4" id="KW-0862">Zinc</keyword>
<feature type="region of interest" description="Disordered" evidence="6">
    <location>
        <begin position="794"/>
        <end position="820"/>
    </location>
</feature>
<dbReference type="KEGG" id="dci:103507893"/>
<dbReference type="STRING" id="121845.A0A3Q0IQ70"/>
<evidence type="ECO:0000256" key="5">
    <source>
        <dbReference type="PROSITE-ProRule" id="PRU01371"/>
    </source>
</evidence>
<feature type="region of interest" description="Disordered" evidence="6">
    <location>
        <begin position="588"/>
        <end position="727"/>
    </location>
</feature>
<feature type="domain" description="C2HC/C3H-type" evidence="7">
    <location>
        <begin position="116"/>
        <end position="145"/>
    </location>
</feature>
<feature type="domain" description="C2HC/C3H-type" evidence="7">
    <location>
        <begin position="17"/>
        <end position="46"/>
    </location>
</feature>
<keyword evidence="1" id="KW-0479">Metal-binding</keyword>
<gene>
    <name evidence="9" type="primary">LOC103507893</name>
</gene>
<dbReference type="GeneID" id="103507893"/>
<feature type="compositionally biased region" description="Polar residues" evidence="6">
    <location>
        <begin position="441"/>
        <end position="457"/>
    </location>
</feature>
<evidence type="ECO:0000256" key="2">
    <source>
        <dbReference type="ARBA" id="ARBA00022737"/>
    </source>
</evidence>
<dbReference type="PaxDb" id="121845-A0A3Q0IQ70"/>
<evidence type="ECO:0000259" key="7">
    <source>
        <dbReference type="PROSITE" id="PS52027"/>
    </source>
</evidence>
<dbReference type="Pfam" id="PF13913">
    <property type="entry name" value="zf-C2HC_2"/>
    <property type="match status" value="2"/>
</dbReference>
<organism evidence="8 9">
    <name type="scientific">Diaphorina citri</name>
    <name type="common">Asian citrus psyllid</name>
    <dbReference type="NCBI Taxonomy" id="121845"/>
    <lineage>
        <taxon>Eukaryota</taxon>
        <taxon>Metazoa</taxon>
        <taxon>Ecdysozoa</taxon>
        <taxon>Arthropoda</taxon>
        <taxon>Hexapoda</taxon>
        <taxon>Insecta</taxon>
        <taxon>Pterygota</taxon>
        <taxon>Neoptera</taxon>
        <taxon>Paraneoptera</taxon>
        <taxon>Hemiptera</taxon>
        <taxon>Sternorrhyncha</taxon>
        <taxon>Psylloidea</taxon>
        <taxon>Psyllidae</taxon>
        <taxon>Diaphorininae</taxon>
        <taxon>Diaphorina</taxon>
    </lineage>
</organism>
<evidence type="ECO:0000313" key="8">
    <source>
        <dbReference type="Proteomes" id="UP000079169"/>
    </source>
</evidence>
<keyword evidence="2" id="KW-0677">Repeat</keyword>
<evidence type="ECO:0000256" key="1">
    <source>
        <dbReference type="ARBA" id="ARBA00022723"/>
    </source>
</evidence>
<feature type="region of interest" description="Disordered" evidence="6">
    <location>
        <begin position="441"/>
        <end position="505"/>
    </location>
</feature>
<name>A0A3Q0IQ70_DIACI</name>
<evidence type="ECO:0000256" key="6">
    <source>
        <dbReference type="SAM" id="MobiDB-lite"/>
    </source>
</evidence>
<dbReference type="InterPro" id="IPR026319">
    <property type="entry name" value="ZC2HC1A/B-like"/>
</dbReference>
<sequence length="855" mass="93258">MDASVEPTDEEYQPLPSLIPCSLCNRKFLPESLLRHKKACEKVLMKKRKQFDSAKQRLTGELAECLPLPPAKLKRPSPVKKSSRWKEKHLELLETLRAARVGSSGGPSPLLAKPSDHEQCPHCGRSFGPKAFDRHVEYCKEKFARLENQRPSVSLQAKERLEARIKGRHRPMHDLSRHNPALPNVLREPSGIYVGQGGNVVRAQPFSQRGGGVPMGGRVTHVSHDETRDPNPMRLEVSGEMIRSEYLKPTPTIRQTLHALPASMKIKKDLINSREEKYDPFASAEQQMKELLSFSLKTEKIEPSYHKPIFLKALPLPYYDTINPPPPPAEDPDSSQNKSNCSMDSFLSKSGSQNSLDQSIVSLENFLNESNTSIDKLLDQCNGNVRSPVKTTRTKSVDYPAATPGSGGPGEYIMRSKSVTTPGDPGLARVIVNFDQNTVSPAALGSESSGSKRSTLCSPDLLERPGSRPGSRNTHDRSVDNLSDISHHSDAPGRKSASLCPPDGNGQTVKCASPFDQLRSAPNASLESILGRKNSLEDFTHEELMARLSQSSSRKSSVCSDCSQVISSRKNSSAGFLPDIARCGAKEPVVSRDNNGVDRRSNSSNRDSSGSNRNSNASDRNINRNSNSSTLSLSSGEELHTRGGRSRVSSGEEPQGRGIRSGGSLEPLRRSTSLFEPSGMRHPARHKPRGKQSLDETPTLPKLDVNRNGSVTTLGDRNGSVPTLADEKSLDMVEQELLESVSEFEKIFDLSSSLYSSPYANSTLQEDSVLFGPQPGSGVGNKAAGDSAYNSLNRKSQATDHTSSSSGSESSFPNQSDPNRGGTKLSKFCHECGTQYPLTTAKFCCQCGVRRLCLA</sequence>
<dbReference type="InterPro" id="IPR049899">
    <property type="entry name" value="Znf_C2HC_C3H"/>
</dbReference>
<evidence type="ECO:0000256" key="4">
    <source>
        <dbReference type="ARBA" id="ARBA00022833"/>
    </source>
</evidence>
<dbReference type="AlphaFoldDB" id="A0A3Q0IQ70"/>
<keyword evidence="3 5" id="KW-0863">Zinc-finger</keyword>
<feature type="region of interest" description="Disordered" evidence="6">
    <location>
        <begin position="387"/>
        <end position="420"/>
    </location>
</feature>